<dbReference type="Gene3D" id="3.40.630.30">
    <property type="match status" value="1"/>
</dbReference>
<evidence type="ECO:0000313" key="4">
    <source>
        <dbReference type="EMBL" id="MCX7569359.1"/>
    </source>
</evidence>
<keyword evidence="2" id="KW-0012">Acyltransferase</keyword>
<dbReference type="Pfam" id="PF00583">
    <property type="entry name" value="Acetyltransf_1"/>
    <property type="match status" value="1"/>
</dbReference>
<name>A0ABT3X3N5_9BACL</name>
<proteinExistence type="predicted"/>
<gene>
    <name evidence="4" type="ORF">OS242_05250</name>
</gene>
<sequence length="293" mass="32338">MITVRKMTECSFTDALTAWNNGFIGYKHQMEFTMEMFVGRMGQEGMSPNGSVLAYDGEVPVGIICSGIREIGGKKVAWNGGTGVAPDYRQRGVGRQMMLALMDLYREEGVQVATLEALSDNVPAIRLYKSLGYRVTDHLHFLQREGAFDGEPFAAGSYRAERRLPQEAVQVPFYEVLSSWQTEAGSVKYGGEAVFLYDGEAVVGYALYRRTIDPAGMHTATHLFQCAAEPGREDGEAILEALLGQVYAPHDGAFLRRTFNLTSKDPRVIRLLERAGFAANGGQVLMECFPHVT</sequence>
<protein>
    <submittedName>
        <fullName evidence="4">GNAT family N-acetyltransferase</fullName>
    </submittedName>
</protein>
<evidence type="ECO:0000313" key="5">
    <source>
        <dbReference type="Proteomes" id="UP001208017"/>
    </source>
</evidence>
<dbReference type="PROSITE" id="PS51186">
    <property type="entry name" value="GNAT"/>
    <property type="match status" value="1"/>
</dbReference>
<reference evidence="4 5" key="1">
    <citation type="submission" date="2022-11" db="EMBL/GenBank/DDBJ databases">
        <title>Study of microbial diversity in lake waters.</title>
        <authorList>
            <person name="Zhang J."/>
        </authorList>
    </citation>
    <scope>NUCLEOTIDE SEQUENCE [LARGE SCALE GENOMIC DNA]</scope>
    <source>
        <strain evidence="4 5">DT12</strain>
    </source>
</reference>
<evidence type="ECO:0000256" key="1">
    <source>
        <dbReference type="ARBA" id="ARBA00022679"/>
    </source>
</evidence>
<feature type="domain" description="N-acetyltransferase" evidence="3">
    <location>
        <begin position="2"/>
        <end position="165"/>
    </location>
</feature>
<dbReference type="SUPFAM" id="SSF55729">
    <property type="entry name" value="Acyl-CoA N-acyltransferases (Nat)"/>
    <property type="match status" value="1"/>
</dbReference>
<keyword evidence="5" id="KW-1185">Reference proteome</keyword>
<evidence type="ECO:0000256" key="2">
    <source>
        <dbReference type="ARBA" id="ARBA00023315"/>
    </source>
</evidence>
<dbReference type="PANTHER" id="PTHR43420">
    <property type="entry name" value="ACETYLTRANSFERASE"/>
    <property type="match status" value="1"/>
</dbReference>
<dbReference type="InterPro" id="IPR016181">
    <property type="entry name" value="Acyl_CoA_acyltransferase"/>
</dbReference>
<dbReference type="Proteomes" id="UP001208017">
    <property type="component" value="Unassembled WGS sequence"/>
</dbReference>
<organism evidence="4 5">
    <name type="scientific">Tumebacillus lacus</name>
    <dbReference type="NCBI Taxonomy" id="2995335"/>
    <lineage>
        <taxon>Bacteria</taxon>
        <taxon>Bacillati</taxon>
        <taxon>Bacillota</taxon>
        <taxon>Bacilli</taxon>
        <taxon>Bacillales</taxon>
        <taxon>Alicyclobacillaceae</taxon>
        <taxon>Tumebacillus</taxon>
    </lineage>
</organism>
<dbReference type="PANTHER" id="PTHR43420:SF12">
    <property type="entry name" value="N-ACETYLTRANSFERASE DOMAIN-CONTAINING PROTEIN"/>
    <property type="match status" value="1"/>
</dbReference>
<accession>A0ABT3X3N5</accession>
<dbReference type="InterPro" id="IPR000182">
    <property type="entry name" value="GNAT_dom"/>
</dbReference>
<dbReference type="EMBL" id="JAPMLT010000002">
    <property type="protein sequence ID" value="MCX7569359.1"/>
    <property type="molecule type" value="Genomic_DNA"/>
</dbReference>
<dbReference type="InterPro" id="IPR050680">
    <property type="entry name" value="YpeA/RimI_acetyltransf"/>
</dbReference>
<keyword evidence="1" id="KW-0808">Transferase</keyword>
<dbReference type="RefSeq" id="WP_267150604.1">
    <property type="nucleotide sequence ID" value="NZ_JAPMLT010000002.1"/>
</dbReference>
<comment type="caution">
    <text evidence="4">The sequence shown here is derived from an EMBL/GenBank/DDBJ whole genome shotgun (WGS) entry which is preliminary data.</text>
</comment>
<dbReference type="CDD" id="cd04301">
    <property type="entry name" value="NAT_SF"/>
    <property type="match status" value="1"/>
</dbReference>
<evidence type="ECO:0000259" key="3">
    <source>
        <dbReference type="PROSITE" id="PS51186"/>
    </source>
</evidence>